<feature type="compositionally biased region" description="Low complexity" evidence="1">
    <location>
        <begin position="53"/>
        <end position="68"/>
    </location>
</feature>
<evidence type="ECO:0000313" key="3">
    <source>
        <dbReference type="Proteomes" id="UP001176517"/>
    </source>
</evidence>
<gene>
    <name evidence="2" type="ORF">OC846_000063</name>
</gene>
<comment type="caution">
    <text evidence="2">The sequence shown here is derived from an EMBL/GenBank/DDBJ whole genome shotgun (WGS) entry which is preliminary data.</text>
</comment>
<evidence type="ECO:0000256" key="1">
    <source>
        <dbReference type="SAM" id="MobiDB-lite"/>
    </source>
</evidence>
<feature type="compositionally biased region" description="Polar residues" evidence="1">
    <location>
        <begin position="41"/>
        <end position="52"/>
    </location>
</feature>
<proteinExistence type="predicted"/>
<organism evidence="2 3">
    <name type="scientific">Tilletia horrida</name>
    <dbReference type="NCBI Taxonomy" id="155126"/>
    <lineage>
        <taxon>Eukaryota</taxon>
        <taxon>Fungi</taxon>
        <taxon>Dikarya</taxon>
        <taxon>Basidiomycota</taxon>
        <taxon>Ustilaginomycotina</taxon>
        <taxon>Exobasidiomycetes</taxon>
        <taxon>Tilletiales</taxon>
        <taxon>Tilletiaceae</taxon>
        <taxon>Tilletia</taxon>
    </lineage>
</organism>
<accession>A0AAN6GXM5</accession>
<name>A0AAN6GXM5_9BASI</name>
<sequence length="196" mass="19773">MSAPGPSSSPASSPLNPASASTPKQAGRPIGFGTPNLRGPASSTAVSLSTGLTPLAGGATASSSPAPGFNLRGLPAGGAETSSGAVPLAEPTKGLHLFLQESLPSLQSASARYFDSTEGASNASSTQDSNKARDALVGSLSSALQTLSEYGLAQMPLQPVPAPASSSELVEDVQTEFEKRERIREGARLIQSVLKQ</sequence>
<feature type="region of interest" description="Disordered" evidence="1">
    <location>
        <begin position="1"/>
        <end position="88"/>
    </location>
</feature>
<evidence type="ECO:0000313" key="2">
    <source>
        <dbReference type="EMBL" id="KAK0558071.1"/>
    </source>
</evidence>
<dbReference type="Proteomes" id="UP001176517">
    <property type="component" value="Unassembled WGS sequence"/>
</dbReference>
<reference evidence="2" key="1">
    <citation type="journal article" date="2023" name="PhytoFront">
        <title>Draft Genome Resources of Seven Strains of Tilletia horrida, Causal Agent of Kernel Smut of Rice.</title>
        <authorList>
            <person name="Khanal S."/>
            <person name="Antony Babu S."/>
            <person name="Zhou X.G."/>
        </authorList>
    </citation>
    <scope>NUCLEOTIDE SEQUENCE</scope>
    <source>
        <strain evidence="2">TX6</strain>
    </source>
</reference>
<dbReference type="AlphaFoldDB" id="A0AAN6GXM5"/>
<feature type="compositionally biased region" description="Low complexity" evidence="1">
    <location>
        <begin position="1"/>
        <end position="23"/>
    </location>
</feature>
<dbReference type="EMBL" id="JAPDMZ010000001">
    <property type="protein sequence ID" value="KAK0558071.1"/>
    <property type="molecule type" value="Genomic_DNA"/>
</dbReference>
<protein>
    <submittedName>
        <fullName evidence="2">Uncharacterized protein</fullName>
    </submittedName>
</protein>
<keyword evidence="3" id="KW-1185">Reference proteome</keyword>